<evidence type="ECO:0000313" key="3">
    <source>
        <dbReference type="EMBL" id="KAF2497110.1"/>
    </source>
</evidence>
<feature type="compositionally biased region" description="Pro residues" evidence="1">
    <location>
        <begin position="493"/>
        <end position="506"/>
    </location>
</feature>
<reference evidence="3" key="1">
    <citation type="journal article" date="2020" name="Stud. Mycol.">
        <title>101 Dothideomycetes genomes: a test case for predicting lifestyles and emergence of pathogens.</title>
        <authorList>
            <person name="Haridas S."/>
            <person name="Albert R."/>
            <person name="Binder M."/>
            <person name="Bloem J."/>
            <person name="Labutti K."/>
            <person name="Salamov A."/>
            <person name="Andreopoulos B."/>
            <person name="Baker S."/>
            <person name="Barry K."/>
            <person name="Bills G."/>
            <person name="Bluhm B."/>
            <person name="Cannon C."/>
            <person name="Castanera R."/>
            <person name="Culley D."/>
            <person name="Daum C."/>
            <person name="Ezra D."/>
            <person name="Gonzalez J."/>
            <person name="Henrissat B."/>
            <person name="Kuo A."/>
            <person name="Liang C."/>
            <person name="Lipzen A."/>
            <person name="Lutzoni F."/>
            <person name="Magnuson J."/>
            <person name="Mondo S."/>
            <person name="Nolan M."/>
            <person name="Ohm R."/>
            <person name="Pangilinan J."/>
            <person name="Park H.-J."/>
            <person name="Ramirez L."/>
            <person name="Alfaro M."/>
            <person name="Sun H."/>
            <person name="Tritt A."/>
            <person name="Yoshinaga Y."/>
            <person name="Zwiers L.-H."/>
            <person name="Turgeon B."/>
            <person name="Goodwin S."/>
            <person name="Spatafora J."/>
            <person name="Crous P."/>
            <person name="Grigoriev I."/>
        </authorList>
    </citation>
    <scope>NUCLEOTIDE SEQUENCE</scope>
    <source>
        <strain evidence="3">CBS 269.34</strain>
    </source>
</reference>
<dbReference type="PANTHER" id="PTHR36205">
    <property type="entry name" value="CHROMOSOME 19, WHOLE GENOME SHOTGUN SEQUENCE"/>
    <property type="match status" value="1"/>
</dbReference>
<sequence>MLTRSPRRLVLLSLICFIFLLSLVKQLPFAADIDYGYSRFSSKIHPEGKTDEGSKKSYPRPAWGPVKGGSATSAAADSAQTSSTKEYMQQVLKWNRPSNEPTDGHWPPYGQYVDKKYDPNRWEGFPMDHGLFDQGVSKLDRSAAKSQSPYTPYPNYNGPDWKKQWKGKQVPCVGPRGLPLDVSKEDLTQSYKGLPKDLPKPLIGGYEAVGLDGDACFDRSSRYGPYGYGDEEGQGVDWNTTKWGSLQNECLKLNKDRYRPEAQSSPNTRLDLELPAAAQTNATSGGGGEVPLPSYHKRTAILIRSWEGYQYEENDITAIRAMVSELSLQSGGEYQVFLYVHIKDKKKPIFTDSEVYEEVLKANVPHELQDMAILWSEAAFPKWYPLVTDWQVYWHQYMCVQLFSQKHPEFDYVWNWETDARYIGQHYHFFEKIAKFAEKQPRKLMWERNKRYYIPGVHGSYSGFINDTHETILKASSDGLIPQPVWGSRPYPGANPPQKPLGPTPPTSMADDNFSWGVDEPADLITLLPIWDPRNTTWSYRNHIWNYVPTIHPVFTSENPAAFGFNHPDFPNLERRAYINTVVRFSKTLLQAMHNENLAGRSMQAEMWPTTVALQHGLKAIYAPHPIFADRAWPARYADNVFNAHATVDQATGEALDAVPAMWGELEDSPYQHDREHNFYGWSWYYASTFPRVLYRRWLGWPVKVHEWGREEEVVGGPEYEKESGRMCLPGMLLHPVKKMGRERLVVR</sequence>
<keyword evidence="4" id="KW-1185">Reference proteome</keyword>
<dbReference type="AlphaFoldDB" id="A0A6A6QZB9"/>
<evidence type="ECO:0008006" key="5">
    <source>
        <dbReference type="Google" id="ProtNLM"/>
    </source>
</evidence>
<feature type="compositionally biased region" description="Basic and acidic residues" evidence="1">
    <location>
        <begin position="45"/>
        <end position="55"/>
    </location>
</feature>
<proteinExistence type="predicted"/>
<evidence type="ECO:0000313" key="4">
    <source>
        <dbReference type="Proteomes" id="UP000799750"/>
    </source>
</evidence>
<gene>
    <name evidence="3" type="ORF">BU16DRAFT_572003</name>
</gene>
<dbReference type="InterPro" id="IPR021822">
    <property type="entry name" value="DUF3405"/>
</dbReference>
<protein>
    <recommendedName>
        <fullName evidence="5">DUF3405 domain-containing protein</fullName>
    </recommendedName>
</protein>
<name>A0A6A6QZB9_9PEZI</name>
<organism evidence="3 4">
    <name type="scientific">Lophium mytilinum</name>
    <dbReference type="NCBI Taxonomy" id="390894"/>
    <lineage>
        <taxon>Eukaryota</taxon>
        <taxon>Fungi</taxon>
        <taxon>Dikarya</taxon>
        <taxon>Ascomycota</taxon>
        <taxon>Pezizomycotina</taxon>
        <taxon>Dothideomycetes</taxon>
        <taxon>Pleosporomycetidae</taxon>
        <taxon>Mytilinidiales</taxon>
        <taxon>Mytilinidiaceae</taxon>
        <taxon>Lophium</taxon>
    </lineage>
</organism>
<feature type="compositionally biased region" description="Low complexity" evidence="1">
    <location>
        <begin position="70"/>
        <end position="82"/>
    </location>
</feature>
<feature type="chain" id="PRO_5025411250" description="DUF3405 domain-containing protein" evidence="2">
    <location>
        <begin position="27"/>
        <end position="748"/>
    </location>
</feature>
<feature type="signal peptide" evidence="2">
    <location>
        <begin position="1"/>
        <end position="26"/>
    </location>
</feature>
<dbReference type="PANTHER" id="PTHR36205:SF2">
    <property type="entry name" value="MAJOR FACILITATOR SUPERFAMILY TRANSPORTER"/>
    <property type="match status" value="1"/>
</dbReference>
<dbReference type="Pfam" id="PF11885">
    <property type="entry name" value="DUF3405"/>
    <property type="match status" value="1"/>
</dbReference>
<keyword evidence="2" id="KW-0732">Signal</keyword>
<feature type="region of interest" description="Disordered" evidence="1">
    <location>
        <begin position="487"/>
        <end position="512"/>
    </location>
</feature>
<dbReference type="Proteomes" id="UP000799750">
    <property type="component" value="Unassembled WGS sequence"/>
</dbReference>
<accession>A0A6A6QZB9</accession>
<dbReference type="EMBL" id="MU004187">
    <property type="protein sequence ID" value="KAF2497110.1"/>
    <property type="molecule type" value="Genomic_DNA"/>
</dbReference>
<evidence type="ECO:0000256" key="1">
    <source>
        <dbReference type="SAM" id="MobiDB-lite"/>
    </source>
</evidence>
<dbReference type="OrthoDB" id="3353407at2759"/>
<evidence type="ECO:0000256" key="2">
    <source>
        <dbReference type="SAM" id="SignalP"/>
    </source>
</evidence>
<feature type="region of interest" description="Disordered" evidence="1">
    <location>
        <begin position="45"/>
        <end position="82"/>
    </location>
</feature>